<dbReference type="Pfam" id="PF13520">
    <property type="entry name" value="AA_permease_2"/>
    <property type="match status" value="1"/>
</dbReference>
<evidence type="ECO:0000256" key="2">
    <source>
        <dbReference type="ARBA" id="ARBA00022692"/>
    </source>
</evidence>
<dbReference type="EMBL" id="FWXH01000002">
    <property type="protein sequence ID" value="SMC16861.1"/>
    <property type="molecule type" value="Genomic_DNA"/>
</dbReference>
<dbReference type="PANTHER" id="PTHR47704:SF1">
    <property type="entry name" value="POTASSIUM TRANSPORTER KIMA"/>
    <property type="match status" value="1"/>
</dbReference>
<evidence type="ECO:0000313" key="7">
    <source>
        <dbReference type="Proteomes" id="UP000192468"/>
    </source>
</evidence>
<dbReference type="OrthoDB" id="9759676at2"/>
<dbReference type="AlphaFoldDB" id="A0A1W1X0E9"/>
<feature type="transmembrane region" description="Helical" evidence="5">
    <location>
        <begin position="372"/>
        <end position="397"/>
    </location>
</feature>
<dbReference type="STRING" id="1121291.SAMN02745134_00171"/>
<dbReference type="Proteomes" id="UP000192468">
    <property type="component" value="Unassembled WGS sequence"/>
</dbReference>
<feature type="transmembrane region" description="Helical" evidence="5">
    <location>
        <begin position="103"/>
        <end position="129"/>
    </location>
</feature>
<feature type="transmembrane region" description="Helical" evidence="5">
    <location>
        <begin position="64"/>
        <end position="82"/>
    </location>
</feature>
<gene>
    <name evidence="6" type="ORF">SAMN02745134_00171</name>
</gene>
<protein>
    <submittedName>
        <fullName evidence="6">Amino acid transporter</fullName>
    </submittedName>
</protein>
<feature type="transmembrane region" description="Helical" evidence="5">
    <location>
        <begin position="213"/>
        <end position="232"/>
    </location>
</feature>
<feature type="transmembrane region" description="Helical" evidence="5">
    <location>
        <begin position="173"/>
        <end position="193"/>
    </location>
</feature>
<evidence type="ECO:0000313" key="6">
    <source>
        <dbReference type="EMBL" id="SMC16861.1"/>
    </source>
</evidence>
<reference evidence="6 7" key="1">
    <citation type="submission" date="2017-04" db="EMBL/GenBank/DDBJ databases">
        <authorList>
            <person name="Afonso C.L."/>
            <person name="Miller P.J."/>
            <person name="Scott M.A."/>
            <person name="Spackman E."/>
            <person name="Goraichik I."/>
            <person name="Dimitrov K.M."/>
            <person name="Suarez D.L."/>
            <person name="Swayne D.E."/>
        </authorList>
    </citation>
    <scope>NUCLEOTIDE SEQUENCE [LARGE SCALE GENOMIC DNA]</scope>
    <source>
        <strain evidence="6 7">DSM 12555</strain>
    </source>
</reference>
<keyword evidence="3 5" id="KW-1133">Transmembrane helix</keyword>
<organism evidence="6 7">
    <name type="scientific">Clostridium acidisoli DSM 12555</name>
    <dbReference type="NCBI Taxonomy" id="1121291"/>
    <lineage>
        <taxon>Bacteria</taxon>
        <taxon>Bacillati</taxon>
        <taxon>Bacillota</taxon>
        <taxon>Clostridia</taxon>
        <taxon>Eubacteriales</taxon>
        <taxon>Clostridiaceae</taxon>
        <taxon>Clostridium</taxon>
    </lineage>
</organism>
<feature type="transmembrane region" description="Helical" evidence="5">
    <location>
        <begin position="409"/>
        <end position="427"/>
    </location>
</feature>
<keyword evidence="4 5" id="KW-0472">Membrane</keyword>
<keyword evidence="2 5" id="KW-0812">Transmembrane</keyword>
<evidence type="ECO:0000256" key="4">
    <source>
        <dbReference type="ARBA" id="ARBA00023136"/>
    </source>
</evidence>
<dbReference type="InterPro" id="IPR002293">
    <property type="entry name" value="AA/rel_permease1"/>
</dbReference>
<keyword evidence="7" id="KW-1185">Reference proteome</keyword>
<dbReference type="GO" id="GO:0016020">
    <property type="term" value="C:membrane"/>
    <property type="evidence" value="ECO:0007669"/>
    <property type="project" value="UniProtKB-SubCell"/>
</dbReference>
<evidence type="ECO:0000256" key="1">
    <source>
        <dbReference type="ARBA" id="ARBA00004141"/>
    </source>
</evidence>
<dbReference type="InterPro" id="IPR053153">
    <property type="entry name" value="APC_K+_Transporter"/>
</dbReference>
<dbReference type="GO" id="GO:0022857">
    <property type="term" value="F:transmembrane transporter activity"/>
    <property type="evidence" value="ECO:0007669"/>
    <property type="project" value="InterPro"/>
</dbReference>
<dbReference type="RefSeq" id="WP_084113386.1">
    <property type="nucleotide sequence ID" value="NZ_FWXH01000002.1"/>
</dbReference>
<sequence length="612" mass="67889">MIDSVKKFLIGKSLKTEQLKSEKFNVFWGLPILSSDAISSVAYAGQEILYILVPAVGFMAFTDMIHAVLMVILLLFILVFSYRQVIDCYPKGGGAYIVAQDNLGVTPSLVAAAALCIDYILTVAVSISAGTDAITSALPSLLPYNVIICVVLIILMTIGNLRGISESAKTFAIPPYLFIGIMIIMIVVGFVKYNIMGIHPKPIYRIPSYGNAISLLVFLKAFAAGCTALTGVEAVSNGIPSFKEPSQKNAKIVLLLLGCVALVLFGGMSYISTIYKATYNPDITVIAQVAKQIFGVGFMFYIVQGFTALILIMAANTSYNGFPLLLSIIAKDGYVPRQFSKRGSRLSYSNGIMFLSLTAIILLLYFKGNNHSLLPLYAVGVFVSFTLAQTGMVLKWLRNKNGAWRHKALINGIGGTLSCITTIVLAVTKFQEGAWIVCILIPALVFTMWRVKMHYNIVSTELKLDLAQKPKHIDHSTQKNYMIIPIDSLNKSFLKSYNYAETFTEDIIVFHVSVDEKATEKLLHSWEEYGMEIPIVVKKSPYRSLIRPLVKFIESEEFVVMPEDTITVVMPQLVVKKWWQNILHNQTSLFIKSNLLKRRNIALTTLPYIINE</sequence>
<name>A0A1W1X0E9_9CLOT</name>
<evidence type="ECO:0000256" key="5">
    <source>
        <dbReference type="SAM" id="Phobius"/>
    </source>
</evidence>
<feature type="transmembrane region" description="Helical" evidence="5">
    <location>
        <begin position="141"/>
        <end position="161"/>
    </location>
</feature>
<feature type="transmembrane region" description="Helical" evidence="5">
    <location>
        <begin position="293"/>
        <end position="315"/>
    </location>
</feature>
<proteinExistence type="predicted"/>
<evidence type="ECO:0000256" key="3">
    <source>
        <dbReference type="ARBA" id="ARBA00022989"/>
    </source>
</evidence>
<dbReference type="PANTHER" id="PTHR47704">
    <property type="entry name" value="POTASSIUM TRANSPORTER KIMA"/>
    <property type="match status" value="1"/>
</dbReference>
<feature type="transmembrane region" description="Helical" evidence="5">
    <location>
        <begin position="252"/>
        <end position="273"/>
    </location>
</feature>
<dbReference type="Gene3D" id="1.20.1740.10">
    <property type="entry name" value="Amino acid/polyamine transporter I"/>
    <property type="match status" value="1"/>
</dbReference>
<comment type="subcellular location">
    <subcellularLocation>
        <location evidence="1">Membrane</location>
        <topology evidence="1">Multi-pass membrane protein</topology>
    </subcellularLocation>
</comment>
<feature type="transmembrane region" description="Helical" evidence="5">
    <location>
        <begin position="433"/>
        <end position="451"/>
    </location>
</feature>
<accession>A0A1W1X0E9</accession>
<feature type="transmembrane region" description="Helical" evidence="5">
    <location>
        <begin position="346"/>
        <end position="366"/>
    </location>
</feature>